<dbReference type="GO" id="GO:0004349">
    <property type="term" value="F:glutamate 5-kinase activity"/>
    <property type="evidence" value="ECO:0007669"/>
    <property type="project" value="UniProtKB-UniRule"/>
</dbReference>
<dbReference type="HAMAP" id="MF_00456">
    <property type="entry name" value="ProB"/>
    <property type="match status" value="1"/>
</dbReference>
<evidence type="ECO:0000313" key="11">
    <source>
        <dbReference type="Proteomes" id="UP000287798"/>
    </source>
</evidence>
<feature type="binding site" evidence="8">
    <location>
        <position position="144"/>
    </location>
    <ligand>
        <name>substrate</name>
    </ligand>
</feature>
<evidence type="ECO:0000256" key="3">
    <source>
        <dbReference type="ARBA" id="ARBA00022650"/>
    </source>
</evidence>
<dbReference type="InterPro" id="IPR019797">
    <property type="entry name" value="Glutamate_5-kinase_CS"/>
</dbReference>
<keyword evidence="5 8" id="KW-0547">Nucleotide-binding</keyword>
<dbReference type="PRINTS" id="PR00474">
    <property type="entry name" value="GLU5KINASE"/>
</dbReference>
<evidence type="ECO:0000256" key="8">
    <source>
        <dbReference type="HAMAP-Rule" id="MF_00456"/>
    </source>
</evidence>
<evidence type="ECO:0000313" key="10">
    <source>
        <dbReference type="EMBL" id="RRQ23045.1"/>
    </source>
</evidence>
<comment type="pathway">
    <text evidence="8">Amino-acid biosynthesis; L-proline biosynthesis; L-glutamate 5-semialdehyde from L-glutamate: step 1/2.</text>
</comment>
<comment type="catalytic activity">
    <reaction evidence="8">
        <text>L-glutamate + ATP = L-glutamyl 5-phosphate + ADP</text>
        <dbReference type="Rhea" id="RHEA:14877"/>
        <dbReference type="ChEBI" id="CHEBI:29985"/>
        <dbReference type="ChEBI" id="CHEBI:30616"/>
        <dbReference type="ChEBI" id="CHEBI:58274"/>
        <dbReference type="ChEBI" id="CHEBI:456216"/>
        <dbReference type="EC" id="2.7.2.11"/>
    </reaction>
</comment>
<accession>A0A426QMQ3</accession>
<feature type="domain" description="PUA" evidence="9">
    <location>
        <begin position="283"/>
        <end position="366"/>
    </location>
</feature>
<dbReference type="PROSITE" id="PS50890">
    <property type="entry name" value="PUA"/>
    <property type="match status" value="1"/>
</dbReference>
<dbReference type="FunFam" id="2.30.130.10:FF:000007">
    <property type="entry name" value="Glutamate 5-kinase"/>
    <property type="match status" value="1"/>
</dbReference>
<keyword evidence="1 8" id="KW-0963">Cytoplasm</keyword>
<dbReference type="InterPro" id="IPR036393">
    <property type="entry name" value="AceGlu_kinase-like_sf"/>
</dbReference>
<feature type="binding site" evidence="8">
    <location>
        <position position="57"/>
    </location>
    <ligand>
        <name>substrate</name>
    </ligand>
</feature>
<comment type="subcellular location">
    <subcellularLocation>
        <location evidence="8">Cytoplasm</location>
    </subcellularLocation>
</comment>
<comment type="caution">
    <text evidence="8">Lacks conserved residue(s) required for the propagation of feature annotation.</text>
</comment>
<proteinExistence type="inferred from homology"/>
<dbReference type="SMART" id="SM00359">
    <property type="entry name" value="PUA"/>
    <property type="match status" value="1"/>
</dbReference>
<feature type="binding site" evidence="8">
    <location>
        <position position="17"/>
    </location>
    <ligand>
        <name>ATP</name>
        <dbReference type="ChEBI" id="CHEBI:30616"/>
    </ligand>
</feature>
<dbReference type="GO" id="GO:0005524">
    <property type="term" value="F:ATP binding"/>
    <property type="evidence" value="ECO:0007669"/>
    <property type="project" value="UniProtKB-KW"/>
</dbReference>
<keyword evidence="7 8" id="KW-0067">ATP-binding</keyword>
<name>A0A426QMQ3_9GAMM</name>
<dbReference type="EC" id="2.7.2.11" evidence="8"/>
<evidence type="ECO:0000256" key="2">
    <source>
        <dbReference type="ARBA" id="ARBA00022605"/>
    </source>
</evidence>
<dbReference type="UniPathway" id="UPA00098">
    <property type="reaction ID" value="UER00359"/>
</dbReference>
<dbReference type="InterPro" id="IPR005715">
    <property type="entry name" value="Glu_5kinase/COase_Synthase"/>
</dbReference>
<reference evidence="10 11" key="1">
    <citation type="journal article" date="2010" name="Int. J. Syst. Evol. Microbiol.">
        <title>Thiohalobacter thiocyanaticus gen. nov., sp. nov., a moderately halophilic, sulfur-oxidizing gammaproteobacterium from hypersaline lakes, that utilizes thiocyanate.</title>
        <authorList>
            <person name="Sorokin D.Y."/>
            <person name="Kovaleva O.L."/>
            <person name="Tourova T.P."/>
            <person name="Muyzer G."/>
        </authorList>
    </citation>
    <scope>NUCLEOTIDE SEQUENCE [LARGE SCALE GENOMIC DNA]</scope>
    <source>
        <strain evidence="10 11">Hrh1</strain>
    </source>
</reference>
<evidence type="ECO:0000256" key="7">
    <source>
        <dbReference type="ARBA" id="ARBA00022840"/>
    </source>
</evidence>
<keyword evidence="11" id="KW-1185">Reference proteome</keyword>
<comment type="function">
    <text evidence="8">Catalyzes the transfer of a phosphate group to glutamate to form L-glutamate 5-phosphate.</text>
</comment>
<dbReference type="InterPro" id="IPR002478">
    <property type="entry name" value="PUA"/>
</dbReference>
<evidence type="ECO:0000256" key="5">
    <source>
        <dbReference type="ARBA" id="ARBA00022741"/>
    </source>
</evidence>
<keyword evidence="3 8" id="KW-0641">Proline biosynthesis</keyword>
<sequence>MVTSRSELGKSRRWVIKIGSALLTDEGRGLAHGAIGAWVEQMARLRAAGHELLLVSSGAVAEGMHRLHWVTRPHALHELQAAAAVGQMGLVQAYESRFAEHGYHTAQILLTHDDLSDRVRYLNARSTLRTLLRMGVVPVVNENDTVATDEIRFGDNDTLAALVANLVEAELLVILTDQQGLYDSDPRHNREARLVETAEAADPALELMAGGSGSLGRGGMLTKVRAAARAARSGASTLIVSGREPDVLDRVAAGESLGTLLRAVKAPLAARKQWLAGQLTVRGRLVLDAGAVSVLRNSGRSLLPVGVTAVEGAFERGELVSCLDPDGQEVARGLVNYSAGEAGRIIGQPSDRIESLLGYVDEPELIHRDNLVLV</sequence>
<dbReference type="AlphaFoldDB" id="A0A426QMQ3"/>
<dbReference type="InterPro" id="IPR001048">
    <property type="entry name" value="Asp/Glu/Uridylate_kinase"/>
</dbReference>
<keyword evidence="4 8" id="KW-0808">Transferase</keyword>
<evidence type="ECO:0000256" key="4">
    <source>
        <dbReference type="ARBA" id="ARBA00022679"/>
    </source>
</evidence>
<evidence type="ECO:0000256" key="1">
    <source>
        <dbReference type="ARBA" id="ARBA00022490"/>
    </source>
</evidence>
<dbReference type="InterPro" id="IPR001057">
    <property type="entry name" value="Glu/AcGlu_kinase"/>
</dbReference>
<keyword evidence="6 8" id="KW-0418">Kinase</keyword>
<dbReference type="Gene3D" id="3.40.1160.10">
    <property type="entry name" value="Acetylglutamate kinase-like"/>
    <property type="match status" value="2"/>
</dbReference>
<dbReference type="InterPro" id="IPR036974">
    <property type="entry name" value="PUA_sf"/>
</dbReference>
<comment type="caution">
    <text evidence="10">The sequence shown here is derived from an EMBL/GenBank/DDBJ whole genome shotgun (WGS) entry which is preliminary data.</text>
</comment>
<dbReference type="Pfam" id="PF00696">
    <property type="entry name" value="AA_kinase"/>
    <property type="match status" value="1"/>
</dbReference>
<dbReference type="SUPFAM" id="SSF88697">
    <property type="entry name" value="PUA domain-like"/>
    <property type="match status" value="1"/>
</dbReference>
<dbReference type="Gene3D" id="2.30.130.10">
    <property type="entry name" value="PUA domain"/>
    <property type="match status" value="1"/>
</dbReference>
<evidence type="ECO:0000256" key="6">
    <source>
        <dbReference type="ARBA" id="ARBA00022777"/>
    </source>
</evidence>
<dbReference type="Proteomes" id="UP000287798">
    <property type="component" value="Unassembled WGS sequence"/>
</dbReference>
<dbReference type="GO" id="GO:0055129">
    <property type="term" value="P:L-proline biosynthetic process"/>
    <property type="evidence" value="ECO:0007669"/>
    <property type="project" value="UniProtKB-UniRule"/>
</dbReference>
<dbReference type="PANTHER" id="PTHR43654:SF1">
    <property type="entry name" value="ISOPENTENYL PHOSPHATE KINASE"/>
    <property type="match status" value="1"/>
</dbReference>
<dbReference type="CDD" id="cd21157">
    <property type="entry name" value="PUA_G5K"/>
    <property type="match status" value="1"/>
</dbReference>
<dbReference type="EMBL" id="QZMU01000001">
    <property type="protein sequence ID" value="RRQ23045.1"/>
    <property type="molecule type" value="Genomic_DNA"/>
</dbReference>
<dbReference type="GO" id="GO:0005829">
    <property type="term" value="C:cytosol"/>
    <property type="evidence" value="ECO:0007669"/>
    <property type="project" value="TreeGrafter"/>
</dbReference>
<dbReference type="PANTHER" id="PTHR43654">
    <property type="entry name" value="GLUTAMATE 5-KINASE"/>
    <property type="match status" value="1"/>
</dbReference>
<dbReference type="NCBIfam" id="TIGR01027">
    <property type="entry name" value="proB"/>
    <property type="match status" value="1"/>
</dbReference>
<feature type="binding site" evidence="8">
    <location>
        <position position="156"/>
    </location>
    <ligand>
        <name>substrate</name>
    </ligand>
</feature>
<dbReference type="OrthoDB" id="9804434at2"/>
<dbReference type="PROSITE" id="PS00902">
    <property type="entry name" value="GLUTAMATE_5_KINASE"/>
    <property type="match status" value="1"/>
</dbReference>
<feature type="binding site" evidence="8">
    <location>
        <begin position="176"/>
        <end position="177"/>
    </location>
    <ligand>
        <name>ATP</name>
        <dbReference type="ChEBI" id="CHEBI:30616"/>
    </ligand>
</feature>
<dbReference type="GO" id="GO:0003723">
    <property type="term" value="F:RNA binding"/>
    <property type="evidence" value="ECO:0007669"/>
    <property type="project" value="InterPro"/>
</dbReference>
<dbReference type="SUPFAM" id="SSF53633">
    <property type="entry name" value="Carbamate kinase-like"/>
    <property type="match status" value="1"/>
</dbReference>
<keyword evidence="2 8" id="KW-0028">Amino-acid biosynthesis</keyword>
<dbReference type="PIRSF" id="PIRSF000729">
    <property type="entry name" value="GK"/>
    <property type="match status" value="1"/>
</dbReference>
<comment type="similarity">
    <text evidence="8">Belongs to the glutamate 5-kinase family.</text>
</comment>
<evidence type="ECO:0000259" key="9">
    <source>
        <dbReference type="SMART" id="SM00359"/>
    </source>
</evidence>
<dbReference type="FunFam" id="3.40.1160.10:FF:000018">
    <property type="entry name" value="Glutamate 5-kinase"/>
    <property type="match status" value="1"/>
</dbReference>
<dbReference type="InterPro" id="IPR015947">
    <property type="entry name" value="PUA-like_sf"/>
</dbReference>
<dbReference type="InterPro" id="IPR041739">
    <property type="entry name" value="G5K_ProB"/>
</dbReference>
<protein>
    <recommendedName>
        <fullName evidence="8">Glutamate 5-kinase</fullName>
        <ecNumber evidence="8">2.7.2.11</ecNumber>
    </recommendedName>
    <alternativeName>
        <fullName evidence="8">Gamma-glutamyl kinase</fullName>
        <shortName evidence="8">GK</shortName>
    </alternativeName>
</protein>
<gene>
    <name evidence="8" type="primary">proB</name>
    <name evidence="10" type="ORF">D6C00_04830</name>
</gene>
<organism evidence="10 11">
    <name type="scientific">Thiohalobacter thiocyanaticus</name>
    <dbReference type="NCBI Taxonomy" id="585455"/>
    <lineage>
        <taxon>Bacteria</taxon>
        <taxon>Pseudomonadati</taxon>
        <taxon>Pseudomonadota</taxon>
        <taxon>Gammaproteobacteria</taxon>
        <taxon>Thiohalobacterales</taxon>
        <taxon>Thiohalobacteraceae</taxon>
        <taxon>Thiohalobacter</taxon>
    </lineage>
</organism>
<dbReference type="Pfam" id="PF01472">
    <property type="entry name" value="PUA"/>
    <property type="match status" value="1"/>
</dbReference>
<dbReference type="CDD" id="cd04242">
    <property type="entry name" value="AAK_G5K_ProB"/>
    <property type="match status" value="1"/>
</dbReference>
<dbReference type="InterPro" id="IPR011529">
    <property type="entry name" value="Glu_5kinase"/>
</dbReference>